<organism evidence="1 2">
    <name type="scientific">Trichonephila clavipes</name>
    <name type="common">Golden silk orbweaver</name>
    <name type="synonym">Nephila clavipes</name>
    <dbReference type="NCBI Taxonomy" id="2585209"/>
    <lineage>
        <taxon>Eukaryota</taxon>
        <taxon>Metazoa</taxon>
        <taxon>Ecdysozoa</taxon>
        <taxon>Arthropoda</taxon>
        <taxon>Chelicerata</taxon>
        <taxon>Arachnida</taxon>
        <taxon>Araneae</taxon>
        <taxon>Araneomorphae</taxon>
        <taxon>Entelegynae</taxon>
        <taxon>Araneoidea</taxon>
        <taxon>Nephilidae</taxon>
        <taxon>Trichonephila</taxon>
    </lineage>
</organism>
<dbReference type="EMBL" id="BMAU01021272">
    <property type="protein sequence ID" value="GFY07473.1"/>
    <property type="molecule type" value="Genomic_DNA"/>
</dbReference>
<proteinExistence type="predicted"/>
<comment type="caution">
    <text evidence="1">The sequence shown here is derived from an EMBL/GenBank/DDBJ whole genome shotgun (WGS) entry which is preliminary data.</text>
</comment>
<reference evidence="1" key="1">
    <citation type="submission" date="2020-08" db="EMBL/GenBank/DDBJ databases">
        <title>Multicomponent nature underlies the extraordinary mechanical properties of spider dragline silk.</title>
        <authorList>
            <person name="Kono N."/>
            <person name="Nakamura H."/>
            <person name="Mori M."/>
            <person name="Yoshida Y."/>
            <person name="Ohtoshi R."/>
            <person name="Malay A.D."/>
            <person name="Moran D.A.P."/>
            <person name="Tomita M."/>
            <person name="Numata K."/>
            <person name="Arakawa K."/>
        </authorList>
    </citation>
    <scope>NUCLEOTIDE SEQUENCE</scope>
</reference>
<evidence type="ECO:0000313" key="2">
    <source>
        <dbReference type="Proteomes" id="UP000887159"/>
    </source>
</evidence>
<sequence length="99" mass="11732">MREAFLSRFQEFKNSGATLVFVKNHLNATITELKFSPFEIDIGCFEIQLPDLKSKEIWRSKFKRLCVELEILEKKKWDLSSQHKWSALNDLEKEALTIR</sequence>
<keyword evidence="2" id="KW-1185">Reference proteome</keyword>
<evidence type="ECO:0000313" key="1">
    <source>
        <dbReference type="EMBL" id="GFY07473.1"/>
    </source>
</evidence>
<protein>
    <submittedName>
        <fullName evidence="1">Uncharacterized protein</fullName>
    </submittedName>
</protein>
<dbReference type="Proteomes" id="UP000887159">
    <property type="component" value="Unassembled WGS sequence"/>
</dbReference>
<name>A0A8X6SIA2_TRICX</name>
<accession>A0A8X6SIA2</accession>
<gene>
    <name evidence="1" type="ORF">TNCV_5086581</name>
</gene>
<dbReference type="AlphaFoldDB" id="A0A8X6SIA2"/>